<evidence type="ECO:0000259" key="7">
    <source>
        <dbReference type="Pfam" id="PF17917"/>
    </source>
</evidence>
<gene>
    <name evidence="8" type="ORF">Tco_0859846</name>
</gene>
<reference evidence="8" key="2">
    <citation type="submission" date="2022-01" db="EMBL/GenBank/DDBJ databases">
        <authorList>
            <person name="Yamashiro T."/>
            <person name="Shiraishi A."/>
            <person name="Satake H."/>
            <person name="Nakayama K."/>
        </authorList>
    </citation>
    <scope>NUCLEOTIDE SEQUENCE</scope>
</reference>
<evidence type="ECO:0000256" key="2">
    <source>
        <dbReference type="ARBA" id="ARBA00022695"/>
    </source>
</evidence>
<dbReference type="EMBL" id="BQNB010013178">
    <property type="protein sequence ID" value="GJT12804.1"/>
    <property type="molecule type" value="Genomic_DNA"/>
</dbReference>
<accession>A0ABQ5BIV8</accession>
<keyword evidence="4" id="KW-0255">Endonuclease</keyword>
<dbReference type="InterPro" id="IPR043502">
    <property type="entry name" value="DNA/RNA_pol_sf"/>
</dbReference>
<name>A0ABQ5BIV8_9ASTR</name>
<proteinExistence type="predicted"/>
<dbReference type="InterPro" id="IPR012337">
    <property type="entry name" value="RNaseH-like_sf"/>
</dbReference>
<dbReference type="CDD" id="cd09274">
    <property type="entry name" value="RNase_HI_RT_Ty3"/>
    <property type="match status" value="1"/>
</dbReference>
<evidence type="ECO:0000313" key="8">
    <source>
        <dbReference type="EMBL" id="GJT12804.1"/>
    </source>
</evidence>
<keyword evidence="3" id="KW-0540">Nuclease</keyword>
<evidence type="ECO:0000256" key="6">
    <source>
        <dbReference type="ARBA" id="ARBA00022918"/>
    </source>
</evidence>
<sequence length="296" mass="34732">MNKVQENYTTTEKELLAVIFAFDKFRQYLVLSKTIVFTDHSALRYLFTKQDAKPRLIRWILLLQEFDIEIRDKKGVENLAADHLSQLENPDLGKLTKAEIRDLFPEERLMAVSDKNNEPWYADYTNYLAIRVLPFRSTRQEKQKFFSDLRHYFWGEPFLFKQCADPIIRRCITGDEAAQILWQCHSGPPGGHHGIATTARKVFEDDGESNEKVWSSSSILHRISPTDKREVENTNQAIKRILEKTIRNNRKDWSYKLDDALWAFRTAFKTPLGTTQFRIIYGKACHLPVELEHKSY</sequence>
<keyword evidence="9" id="KW-1185">Reference proteome</keyword>
<dbReference type="InterPro" id="IPR041373">
    <property type="entry name" value="RT_RNaseH"/>
</dbReference>
<dbReference type="Proteomes" id="UP001151760">
    <property type="component" value="Unassembled WGS sequence"/>
</dbReference>
<keyword evidence="2" id="KW-0548">Nucleotidyltransferase</keyword>
<dbReference type="Gene3D" id="3.30.420.10">
    <property type="entry name" value="Ribonuclease H-like superfamily/Ribonuclease H"/>
    <property type="match status" value="1"/>
</dbReference>
<evidence type="ECO:0000256" key="5">
    <source>
        <dbReference type="ARBA" id="ARBA00022801"/>
    </source>
</evidence>
<organism evidence="8 9">
    <name type="scientific">Tanacetum coccineum</name>
    <dbReference type="NCBI Taxonomy" id="301880"/>
    <lineage>
        <taxon>Eukaryota</taxon>
        <taxon>Viridiplantae</taxon>
        <taxon>Streptophyta</taxon>
        <taxon>Embryophyta</taxon>
        <taxon>Tracheophyta</taxon>
        <taxon>Spermatophyta</taxon>
        <taxon>Magnoliopsida</taxon>
        <taxon>eudicotyledons</taxon>
        <taxon>Gunneridae</taxon>
        <taxon>Pentapetalae</taxon>
        <taxon>asterids</taxon>
        <taxon>campanulids</taxon>
        <taxon>Asterales</taxon>
        <taxon>Asteraceae</taxon>
        <taxon>Asteroideae</taxon>
        <taxon>Anthemideae</taxon>
        <taxon>Anthemidinae</taxon>
        <taxon>Tanacetum</taxon>
    </lineage>
</organism>
<evidence type="ECO:0000313" key="9">
    <source>
        <dbReference type="Proteomes" id="UP001151760"/>
    </source>
</evidence>
<evidence type="ECO:0000256" key="4">
    <source>
        <dbReference type="ARBA" id="ARBA00022759"/>
    </source>
</evidence>
<feature type="domain" description="Reverse transcriptase RNase H-like" evidence="7">
    <location>
        <begin position="1"/>
        <end position="66"/>
    </location>
</feature>
<dbReference type="PANTHER" id="PTHR48475:SF1">
    <property type="entry name" value="RNASE H TYPE-1 DOMAIN-CONTAINING PROTEIN"/>
    <property type="match status" value="1"/>
</dbReference>
<dbReference type="GO" id="GO:0003964">
    <property type="term" value="F:RNA-directed DNA polymerase activity"/>
    <property type="evidence" value="ECO:0007669"/>
    <property type="project" value="UniProtKB-KW"/>
</dbReference>
<dbReference type="SUPFAM" id="SSF56672">
    <property type="entry name" value="DNA/RNA polymerases"/>
    <property type="match status" value="1"/>
</dbReference>
<reference evidence="8" key="1">
    <citation type="journal article" date="2022" name="Int. J. Mol. Sci.">
        <title>Draft Genome of Tanacetum Coccineum: Genomic Comparison of Closely Related Tanacetum-Family Plants.</title>
        <authorList>
            <person name="Yamashiro T."/>
            <person name="Shiraishi A."/>
            <person name="Nakayama K."/>
            <person name="Satake H."/>
        </authorList>
    </citation>
    <scope>NUCLEOTIDE SEQUENCE</scope>
</reference>
<evidence type="ECO:0000256" key="3">
    <source>
        <dbReference type="ARBA" id="ARBA00022722"/>
    </source>
</evidence>
<keyword evidence="5" id="KW-0378">Hydrolase</keyword>
<keyword evidence="6 8" id="KW-0695">RNA-directed DNA polymerase</keyword>
<dbReference type="Pfam" id="PF17917">
    <property type="entry name" value="RT_RNaseH"/>
    <property type="match status" value="1"/>
</dbReference>
<protein>
    <submittedName>
        <fullName evidence="8">Reverse transcriptase domain-containing protein</fullName>
    </submittedName>
</protein>
<dbReference type="InterPro" id="IPR036397">
    <property type="entry name" value="RNaseH_sf"/>
</dbReference>
<evidence type="ECO:0000256" key="1">
    <source>
        <dbReference type="ARBA" id="ARBA00022679"/>
    </source>
</evidence>
<dbReference type="SUPFAM" id="SSF53098">
    <property type="entry name" value="Ribonuclease H-like"/>
    <property type="match status" value="1"/>
</dbReference>
<comment type="caution">
    <text evidence="8">The sequence shown here is derived from an EMBL/GenBank/DDBJ whole genome shotgun (WGS) entry which is preliminary data.</text>
</comment>
<dbReference type="PANTHER" id="PTHR48475">
    <property type="entry name" value="RIBONUCLEASE H"/>
    <property type="match status" value="1"/>
</dbReference>
<keyword evidence="1" id="KW-0808">Transferase</keyword>